<dbReference type="InterPro" id="IPR003724">
    <property type="entry name" value="CblAdoTrfase_CobA"/>
</dbReference>
<accession>A0A1F5MIM9</accession>
<proteinExistence type="predicted"/>
<dbReference type="Proteomes" id="UP000178017">
    <property type="component" value="Unassembled WGS sequence"/>
</dbReference>
<organism evidence="1 2">
    <name type="scientific">Candidatus Daviesbacteria bacterium RIFCSPLOWO2_01_FULL_40_24</name>
    <dbReference type="NCBI Taxonomy" id="1797787"/>
    <lineage>
        <taxon>Bacteria</taxon>
        <taxon>Candidatus Daviesiibacteriota</taxon>
    </lineage>
</organism>
<dbReference type="GO" id="GO:0005524">
    <property type="term" value="F:ATP binding"/>
    <property type="evidence" value="ECO:0007669"/>
    <property type="project" value="InterPro"/>
</dbReference>
<dbReference type="SUPFAM" id="SSF52540">
    <property type="entry name" value="P-loop containing nucleoside triphosphate hydrolases"/>
    <property type="match status" value="1"/>
</dbReference>
<dbReference type="PIRSF" id="PIRSF015617">
    <property type="entry name" value="Adensltrnsf_CobA"/>
    <property type="match status" value="1"/>
</dbReference>
<comment type="caution">
    <text evidence="1">The sequence shown here is derived from an EMBL/GenBank/DDBJ whole genome shotgun (WGS) entry which is preliminary data.</text>
</comment>
<dbReference type="PANTHER" id="PTHR46638">
    <property type="entry name" value="CORRINOID ADENOSYLTRANSFERASE"/>
    <property type="match status" value="1"/>
</dbReference>
<name>A0A1F5MIM9_9BACT</name>
<reference evidence="1 2" key="1">
    <citation type="journal article" date="2016" name="Nat. Commun.">
        <title>Thousands of microbial genomes shed light on interconnected biogeochemical processes in an aquifer system.</title>
        <authorList>
            <person name="Anantharaman K."/>
            <person name="Brown C.T."/>
            <person name="Hug L.A."/>
            <person name="Sharon I."/>
            <person name="Castelle C.J."/>
            <person name="Probst A.J."/>
            <person name="Thomas B.C."/>
            <person name="Singh A."/>
            <person name="Wilkins M.J."/>
            <person name="Karaoz U."/>
            <person name="Brodie E.L."/>
            <person name="Williams K.H."/>
            <person name="Hubbard S.S."/>
            <person name="Banfield J.F."/>
        </authorList>
    </citation>
    <scope>NUCLEOTIDE SEQUENCE [LARGE SCALE GENOMIC DNA]</scope>
</reference>
<protein>
    <recommendedName>
        <fullName evidence="3">Cob(I)yrinic acid a,c-diamide adenosyltransferase</fullName>
    </recommendedName>
</protein>
<dbReference type="GO" id="GO:0009236">
    <property type="term" value="P:cobalamin biosynthetic process"/>
    <property type="evidence" value="ECO:0007669"/>
    <property type="project" value="InterPro"/>
</dbReference>
<dbReference type="PANTHER" id="PTHR46638:SF1">
    <property type="entry name" value="CORRINOID ADENOSYLTRANSFERASE"/>
    <property type="match status" value="1"/>
</dbReference>
<gene>
    <name evidence="1" type="ORF">A3B49_01235</name>
</gene>
<evidence type="ECO:0000313" key="2">
    <source>
        <dbReference type="Proteomes" id="UP000178017"/>
    </source>
</evidence>
<dbReference type="Gene3D" id="3.40.50.300">
    <property type="entry name" value="P-loop containing nucleotide triphosphate hydrolases"/>
    <property type="match status" value="1"/>
</dbReference>
<evidence type="ECO:0000313" key="1">
    <source>
        <dbReference type="EMBL" id="OGE65140.1"/>
    </source>
</evidence>
<evidence type="ECO:0008006" key="3">
    <source>
        <dbReference type="Google" id="ProtNLM"/>
    </source>
</evidence>
<dbReference type="EMBL" id="MFDO01000023">
    <property type="protein sequence ID" value="OGE65140.1"/>
    <property type="molecule type" value="Genomic_DNA"/>
</dbReference>
<dbReference type="GO" id="GO:0008817">
    <property type="term" value="F:corrinoid adenosyltransferase activity"/>
    <property type="evidence" value="ECO:0007669"/>
    <property type="project" value="InterPro"/>
</dbReference>
<dbReference type="InterPro" id="IPR027417">
    <property type="entry name" value="P-loop_NTPase"/>
</dbReference>
<sequence length="186" mass="20518">MTKQGNFKFKETKKGLVIVYTGEGKGKTTAALGLVLRAAGYKKRVLIIQFGKIWFTGELEGVKKLKPFVKLIQGGKGFVKFLNDKLPLQEHQKAAEETFDILYSETISGKWDVVIADEVVGAVAGKMVSLQQVLKLIKDKPKDVDLVLTGHHAHPKIIKAADLATEMVSLKHPFDKGFLAKPGIDY</sequence>
<dbReference type="Pfam" id="PF02572">
    <property type="entry name" value="CobA_CobO_BtuR"/>
    <property type="match status" value="1"/>
</dbReference>
<dbReference type="AlphaFoldDB" id="A0A1F5MIM9"/>